<dbReference type="EMBL" id="MU001674">
    <property type="protein sequence ID" value="KAF2459962.1"/>
    <property type="molecule type" value="Genomic_DNA"/>
</dbReference>
<dbReference type="PANTHER" id="PTHR47930">
    <property type="entry name" value="YALI0C12947P"/>
    <property type="match status" value="1"/>
</dbReference>
<evidence type="ECO:0008006" key="3">
    <source>
        <dbReference type="Google" id="ProtNLM"/>
    </source>
</evidence>
<dbReference type="AlphaFoldDB" id="A0A6A6P872"/>
<name>A0A6A6P872_9PEZI</name>
<dbReference type="OrthoDB" id="185373at2759"/>
<sequence>MPASGPQKVLLKRFNVATQNATHKPEEDGSRKELWKAYLRAKESIPGFLTAIPDQTWDLLWKGESEEGISNPNSMAHLKTLVEDMDSIGKESTLEQRLAHLEAIFVEGNRQDALKEWEDSHDISGGRSVDGHKPEFLSLGIRMYAHDGNLDRAVVILQELLETYPLADPRAIISMVKALIRRGTSKDLQQAWALYQLLRQLLGTSMTMEDYDIVSLSFMESGNKDLALGVFRDMMLVGDRKDGPERDASVVQHQAMRHIQEMRSIDASKESVDSTFLAALAMLPRRFHNKWFYASWMKKLIGMGRPDAAAQVLELMFERGCRADAIHVNGIIGAWLRTGDTKDKEKAELMAWAMIQARLEFVSRRRADQLGRSAETTVSIPNKSPNDKIRVPRFLRRNVPQATIETFSVMLLHYVNRLNGDRIKQITDALHQAEIKMNSYFMNHVLVAEMRSRSYSNLWARYLRLSKTVRADVHTFTLLWDAMIKQIEQARAGRLRGYPTPRLLMRHMMTWLDELDSDWRTQMIARFTAQLYDRIIECFDKANDLPGSLVVMHAMHSRFGVGPQKRTSDSLVQEIARISFRADGKTPRMRREVQRSAAFKGNVQKVRAVLEMLRSRRLRDLEDEGVSLEDLGADELNQFNLNLFSELIRVVSIRSDTPDRVEAAIRQAKTEMNGEDLETGDRDSFQVS</sequence>
<evidence type="ECO:0000313" key="1">
    <source>
        <dbReference type="EMBL" id="KAF2459962.1"/>
    </source>
</evidence>
<dbReference type="Proteomes" id="UP000799766">
    <property type="component" value="Unassembled WGS sequence"/>
</dbReference>
<organism evidence="1 2">
    <name type="scientific">Lineolata rhizophorae</name>
    <dbReference type="NCBI Taxonomy" id="578093"/>
    <lineage>
        <taxon>Eukaryota</taxon>
        <taxon>Fungi</taxon>
        <taxon>Dikarya</taxon>
        <taxon>Ascomycota</taxon>
        <taxon>Pezizomycotina</taxon>
        <taxon>Dothideomycetes</taxon>
        <taxon>Dothideomycetes incertae sedis</taxon>
        <taxon>Lineolatales</taxon>
        <taxon>Lineolataceae</taxon>
        <taxon>Lineolata</taxon>
    </lineage>
</organism>
<reference evidence="1" key="1">
    <citation type="journal article" date="2020" name="Stud. Mycol.">
        <title>101 Dothideomycetes genomes: a test case for predicting lifestyles and emergence of pathogens.</title>
        <authorList>
            <person name="Haridas S."/>
            <person name="Albert R."/>
            <person name="Binder M."/>
            <person name="Bloem J."/>
            <person name="Labutti K."/>
            <person name="Salamov A."/>
            <person name="Andreopoulos B."/>
            <person name="Baker S."/>
            <person name="Barry K."/>
            <person name="Bills G."/>
            <person name="Bluhm B."/>
            <person name="Cannon C."/>
            <person name="Castanera R."/>
            <person name="Culley D."/>
            <person name="Daum C."/>
            <person name="Ezra D."/>
            <person name="Gonzalez J."/>
            <person name="Henrissat B."/>
            <person name="Kuo A."/>
            <person name="Liang C."/>
            <person name="Lipzen A."/>
            <person name="Lutzoni F."/>
            <person name="Magnuson J."/>
            <person name="Mondo S."/>
            <person name="Nolan M."/>
            <person name="Ohm R."/>
            <person name="Pangilinan J."/>
            <person name="Park H.-J."/>
            <person name="Ramirez L."/>
            <person name="Alfaro M."/>
            <person name="Sun H."/>
            <person name="Tritt A."/>
            <person name="Yoshinaga Y."/>
            <person name="Zwiers L.-H."/>
            <person name="Turgeon B."/>
            <person name="Goodwin S."/>
            <person name="Spatafora J."/>
            <person name="Crous P."/>
            <person name="Grigoriev I."/>
        </authorList>
    </citation>
    <scope>NUCLEOTIDE SEQUENCE</scope>
    <source>
        <strain evidence="1">ATCC 16933</strain>
    </source>
</reference>
<dbReference type="InterPro" id="IPR011990">
    <property type="entry name" value="TPR-like_helical_dom_sf"/>
</dbReference>
<gene>
    <name evidence="1" type="ORF">BDY21DRAFT_281560</name>
</gene>
<evidence type="ECO:0000313" key="2">
    <source>
        <dbReference type="Proteomes" id="UP000799766"/>
    </source>
</evidence>
<keyword evidence="2" id="KW-1185">Reference proteome</keyword>
<proteinExistence type="predicted"/>
<protein>
    <recommendedName>
        <fullName evidence="3">Pentatricopeptide repeat protein</fullName>
    </recommendedName>
</protein>
<accession>A0A6A6P872</accession>
<dbReference type="PANTHER" id="PTHR47930:SF2">
    <property type="entry name" value="PENTATRICOPEPTIDE REPEAT PROTEIN (AFU_ORTHOLOGUE AFUA_8G04250)"/>
    <property type="match status" value="1"/>
</dbReference>
<dbReference type="Gene3D" id="1.25.40.10">
    <property type="entry name" value="Tetratricopeptide repeat domain"/>
    <property type="match status" value="1"/>
</dbReference>